<dbReference type="EMBL" id="PNEL01000062">
    <property type="protein sequence ID" value="TMN73957.1"/>
    <property type="molecule type" value="Genomic_DNA"/>
</dbReference>
<dbReference type="RefSeq" id="WP_045962354.1">
    <property type="nucleotide sequence ID" value="NZ_JXXW01000009.1"/>
</dbReference>
<protein>
    <submittedName>
        <fullName evidence="1">Uncharacterized protein</fullName>
    </submittedName>
</protein>
<name>A0AAQ2ERJ2_PSEO7</name>
<evidence type="ECO:0000313" key="1">
    <source>
        <dbReference type="EMBL" id="TMN73957.1"/>
    </source>
</evidence>
<reference evidence="1 2" key="1">
    <citation type="submission" date="2017-12" db="EMBL/GenBank/DDBJ databases">
        <authorList>
            <person name="Paulsen S."/>
            <person name="Gram L.K."/>
        </authorList>
    </citation>
    <scope>NUCLEOTIDE SEQUENCE [LARGE SCALE GENOMIC DNA]</scope>
    <source>
        <strain evidence="1 2">S1607</strain>
    </source>
</reference>
<accession>A0AAQ2ERJ2</accession>
<organism evidence="1 2">
    <name type="scientific">Pseudoalteromonas piscicida</name>
    <dbReference type="NCBI Taxonomy" id="43662"/>
    <lineage>
        <taxon>Bacteria</taxon>
        <taxon>Pseudomonadati</taxon>
        <taxon>Pseudomonadota</taxon>
        <taxon>Gammaproteobacteria</taxon>
        <taxon>Alteromonadales</taxon>
        <taxon>Pseudoalteromonadaceae</taxon>
        <taxon>Pseudoalteromonas</taxon>
    </lineage>
</organism>
<reference evidence="2" key="2">
    <citation type="submission" date="2019-06" db="EMBL/GenBank/DDBJ databases">
        <title>Co-occurence of chitin degradation, pigmentation and bioactivity in marine Pseudoalteromonas.</title>
        <authorList>
            <person name="Sonnenschein E.C."/>
            <person name="Bech P.K."/>
        </authorList>
    </citation>
    <scope>NUCLEOTIDE SEQUENCE [LARGE SCALE GENOMIC DNA]</scope>
    <source>
        <strain evidence="2">S1607</strain>
    </source>
</reference>
<comment type="caution">
    <text evidence="1">The sequence shown here is derived from an EMBL/GenBank/DDBJ whole genome shotgun (WGS) entry which is preliminary data.</text>
</comment>
<sequence length="215" mass="23884">MAVAYIQSIDITENGRVQVSGQLSSTNLNVSLNEMIPIVPPADGIWNYELTVTPTSMIGADMLVPFVVDAPWIGNSEANGARIIQPSNDPNTQDKETVHLKGKTVKTLTQKQANMLWLKGAHYDRSASQLVIDARYGGGCFQHIFALEWDGTSLESFPPQYMFNLVDMSEYDPCKALIDVQLRFDISTMDFQVDEPSRLHIGTPSYGRTLTVELQ</sequence>
<dbReference type="Proteomes" id="UP000305423">
    <property type="component" value="Unassembled WGS sequence"/>
</dbReference>
<evidence type="ECO:0000313" key="2">
    <source>
        <dbReference type="Proteomes" id="UP000305423"/>
    </source>
</evidence>
<dbReference type="AlphaFoldDB" id="A0AAQ2ERJ2"/>
<gene>
    <name evidence="1" type="ORF">CWB74_19890</name>
</gene>
<proteinExistence type="predicted"/>